<keyword evidence="1" id="KW-1185">Reference proteome</keyword>
<dbReference type="Proteomes" id="UP000887561">
    <property type="component" value="Unplaced"/>
</dbReference>
<name>A0A915MVV8_MELJA</name>
<accession>A0A915MVV8</accession>
<dbReference type="WBParaSite" id="scaffold5977_cov176.g10257">
    <property type="protein sequence ID" value="scaffold5977_cov176.g10257"/>
    <property type="gene ID" value="scaffold5977_cov176.g10257"/>
</dbReference>
<proteinExistence type="predicted"/>
<dbReference type="AlphaFoldDB" id="A0A915MVV8"/>
<reference evidence="2" key="1">
    <citation type="submission" date="2022-11" db="UniProtKB">
        <authorList>
            <consortium name="WormBaseParasite"/>
        </authorList>
    </citation>
    <scope>IDENTIFICATION</scope>
</reference>
<protein>
    <submittedName>
        <fullName evidence="2">Uncharacterized protein</fullName>
    </submittedName>
</protein>
<organism evidence="1 2">
    <name type="scientific">Meloidogyne javanica</name>
    <name type="common">Root-knot nematode worm</name>
    <dbReference type="NCBI Taxonomy" id="6303"/>
    <lineage>
        <taxon>Eukaryota</taxon>
        <taxon>Metazoa</taxon>
        <taxon>Ecdysozoa</taxon>
        <taxon>Nematoda</taxon>
        <taxon>Chromadorea</taxon>
        <taxon>Rhabditida</taxon>
        <taxon>Tylenchina</taxon>
        <taxon>Tylenchomorpha</taxon>
        <taxon>Tylenchoidea</taxon>
        <taxon>Meloidogynidae</taxon>
        <taxon>Meloidogyninae</taxon>
        <taxon>Meloidogyne</taxon>
        <taxon>Meloidogyne incognita group</taxon>
    </lineage>
</organism>
<sequence length="248" mass="27984">MLLLTLAVDSADAMPLKRRKSYNLRKGGRLERHHRRSLNDWVNAAKHLDGEDEKIVRKHPRHSHRHKKKIPKIHKMELDQILKQMDSICDNGYKVDSKEISVVNARLCNISVNVGVSSADNACQKTIAISSHYADCKDVISAISLEKLEFQCQKALTFAEESMCVLALDDRNCCQEKVTKAIETVRQNCHQLTVPVYEYAREACKFSPRAAVELSETGCFTATKLAIGKILTQCYQAFGIDQPSEVII</sequence>
<evidence type="ECO:0000313" key="2">
    <source>
        <dbReference type="WBParaSite" id="scaffold5977_cov176.g10257"/>
    </source>
</evidence>
<evidence type="ECO:0000313" key="1">
    <source>
        <dbReference type="Proteomes" id="UP000887561"/>
    </source>
</evidence>